<dbReference type="PROSITE" id="PS01010">
    <property type="entry name" value="CRISP_2"/>
    <property type="match status" value="1"/>
</dbReference>
<name>A0A3P6V1M0_LITSI</name>
<proteinExistence type="predicted"/>
<dbReference type="Proteomes" id="UP000277928">
    <property type="component" value="Unassembled WGS sequence"/>
</dbReference>
<reference evidence="3 4" key="1">
    <citation type="submission" date="2018-08" db="EMBL/GenBank/DDBJ databases">
        <authorList>
            <person name="Laetsch R D."/>
            <person name="Stevens L."/>
            <person name="Kumar S."/>
            <person name="Blaxter L. M."/>
        </authorList>
    </citation>
    <scope>NUCLEOTIDE SEQUENCE [LARGE SCALE GENOMIC DNA]</scope>
</reference>
<protein>
    <recommendedName>
        <fullName evidence="2">SCP domain-containing protein</fullName>
    </recommendedName>
</protein>
<dbReference type="STRING" id="42156.A0A3P6V1M0"/>
<feature type="signal peptide" evidence="1">
    <location>
        <begin position="1"/>
        <end position="16"/>
    </location>
</feature>
<dbReference type="PRINTS" id="PR00838">
    <property type="entry name" value="V5ALLERGEN"/>
</dbReference>
<dbReference type="InterPro" id="IPR001283">
    <property type="entry name" value="CRISP-related"/>
</dbReference>
<dbReference type="SUPFAM" id="SSF55797">
    <property type="entry name" value="PR-1-like"/>
    <property type="match status" value="1"/>
</dbReference>
<dbReference type="PRINTS" id="PR00837">
    <property type="entry name" value="V5TPXLIKE"/>
</dbReference>
<keyword evidence="1" id="KW-0732">Signal</keyword>
<dbReference type="InterPro" id="IPR018244">
    <property type="entry name" value="Allrgn_V5/Tpx1_CS"/>
</dbReference>
<evidence type="ECO:0000313" key="3">
    <source>
        <dbReference type="EMBL" id="VDK83861.1"/>
    </source>
</evidence>
<dbReference type="PANTHER" id="PTHR10334">
    <property type="entry name" value="CYSTEINE-RICH SECRETORY PROTEIN-RELATED"/>
    <property type="match status" value="1"/>
</dbReference>
<dbReference type="InterPro" id="IPR014044">
    <property type="entry name" value="CAP_dom"/>
</dbReference>
<evidence type="ECO:0000313" key="4">
    <source>
        <dbReference type="Proteomes" id="UP000277928"/>
    </source>
</evidence>
<keyword evidence="4" id="KW-1185">Reference proteome</keyword>
<organism evidence="3 4">
    <name type="scientific">Litomosoides sigmodontis</name>
    <name type="common">Filarial nematode worm</name>
    <dbReference type="NCBI Taxonomy" id="42156"/>
    <lineage>
        <taxon>Eukaryota</taxon>
        <taxon>Metazoa</taxon>
        <taxon>Ecdysozoa</taxon>
        <taxon>Nematoda</taxon>
        <taxon>Chromadorea</taxon>
        <taxon>Rhabditida</taxon>
        <taxon>Spirurina</taxon>
        <taxon>Spiruromorpha</taxon>
        <taxon>Filarioidea</taxon>
        <taxon>Onchocercidae</taxon>
        <taxon>Litomosoides</taxon>
    </lineage>
</organism>
<dbReference type="InterPro" id="IPR002413">
    <property type="entry name" value="V5_allergen-like"/>
</dbReference>
<feature type="domain" description="SCP" evidence="2">
    <location>
        <begin position="27"/>
        <end position="190"/>
    </location>
</feature>
<dbReference type="SMART" id="SM00198">
    <property type="entry name" value="SCP"/>
    <property type="match status" value="1"/>
</dbReference>
<evidence type="ECO:0000256" key="1">
    <source>
        <dbReference type="SAM" id="SignalP"/>
    </source>
</evidence>
<dbReference type="Gene3D" id="3.40.33.10">
    <property type="entry name" value="CAP"/>
    <property type="match status" value="1"/>
</dbReference>
<dbReference type="GO" id="GO:0005576">
    <property type="term" value="C:extracellular region"/>
    <property type="evidence" value="ECO:0007669"/>
    <property type="project" value="InterPro"/>
</dbReference>
<dbReference type="EMBL" id="UYRX01000561">
    <property type="protein sequence ID" value="VDK83861.1"/>
    <property type="molecule type" value="Genomic_DNA"/>
</dbReference>
<evidence type="ECO:0000259" key="2">
    <source>
        <dbReference type="SMART" id="SM00198"/>
    </source>
</evidence>
<sequence length="220" mass="24591">MLLFFAFAAIVVGVESYKCAGGRLTPKQRLNIVYQNNKYRSKLIRGLLKNKDGMYMPRGKNMLKLKWSCDLESSAQRWADHCVFGHSPRNQRQGIGENVYAYWSSQSVENLKNKAGTDAGKSWWSELPELYKNNPSNNLTGDVSSQGVLHFTQMAWGKTHKIGCGIATQCDGGRTLIVICHYSPGGNMLRELIYELGEPCKTGNDCNTKKCDAKLGLCIK</sequence>
<dbReference type="Pfam" id="PF00188">
    <property type="entry name" value="CAP"/>
    <property type="match status" value="1"/>
</dbReference>
<feature type="chain" id="PRO_5017994583" description="SCP domain-containing protein" evidence="1">
    <location>
        <begin position="17"/>
        <end position="220"/>
    </location>
</feature>
<dbReference type="OrthoDB" id="5874910at2759"/>
<dbReference type="AlphaFoldDB" id="A0A3P6V1M0"/>
<accession>A0A3P6V1M0</accession>
<dbReference type="InterPro" id="IPR035940">
    <property type="entry name" value="CAP_sf"/>
</dbReference>
<gene>
    <name evidence="3" type="ORF">NLS_LOCUS6400</name>
</gene>
<dbReference type="CDD" id="cd05380">
    <property type="entry name" value="CAP_euk"/>
    <property type="match status" value="1"/>
</dbReference>
<dbReference type="OMA" id="GCAISEY"/>